<organism evidence="2 3">
    <name type="scientific">Hondaea fermentalgiana</name>
    <dbReference type="NCBI Taxonomy" id="2315210"/>
    <lineage>
        <taxon>Eukaryota</taxon>
        <taxon>Sar</taxon>
        <taxon>Stramenopiles</taxon>
        <taxon>Bigyra</taxon>
        <taxon>Labyrinthulomycetes</taxon>
        <taxon>Thraustochytrida</taxon>
        <taxon>Thraustochytriidae</taxon>
        <taxon>Hondaea</taxon>
    </lineage>
</organism>
<protein>
    <submittedName>
        <fullName evidence="2">Initiation-specific alpha-1,6-mannosyltransferase</fullName>
    </submittedName>
</protein>
<reference evidence="2 3" key="1">
    <citation type="submission" date="2017-12" db="EMBL/GenBank/DDBJ databases">
        <title>Sequencing, de novo assembly and annotation of complete genome of a new Thraustochytrid species, strain FCC1311.</title>
        <authorList>
            <person name="Sedici K."/>
            <person name="Godart F."/>
            <person name="Aiese Cigliano R."/>
            <person name="Sanseverino W."/>
            <person name="Barakat M."/>
            <person name="Ortet P."/>
            <person name="Marechal E."/>
            <person name="Cagnac O."/>
            <person name="Amato A."/>
        </authorList>
    </citation>
    <scope>NUCLEOTIDE SEQUENCE [LARGE SCALE GENOMIC DNA]</scope>
</reference>
<evidence type="ECO:0000313" key="2">
    <source>
        <dbReference type="EMBL" id="GBG29933.1"/>
    </source>
</evidence>
<keyword evidence="1 2" id="KW-0808">Transferase</keyword>
<dbReference type="EMBL" id="BEYU01000068">
    <property type="protein sequence ID" value="GBG29933.1"/>
    <property type="molecule type" value="Genomic_DNA"/>
</dbReference>
<comment type="caution">
    <text evidence="2">The sequence shown here is derived from an EMBL/GenBank/DDBJ whole genome shotgun (WGS) entry which is preliminary data.</text>
</comment>
<evidence type="ECO:0000313" key="3">
    <source>
        <dbReference type="Proteomes" id="UP000241890"/>
    </source>
</evidence>
<gene>
    <name evidence="2" type="ORF">FCC1311_061532</name>
</gene>
<dbReference type="InParanoid" id="A0A2R5GMS5"/>
<dbReference type="InterPro" id="IPR029044">
    <property type="entry name" value="Nucleotide-diphossugar_trans"/>
</dbReference>
<dbReference type="GO" id="GO:0000030">
    <property type="term" value="F:mannosyltransferase activity"/>
    <property type="evidence" value="ECO:0007669"/>
    <property type="project" value="TreeGrafter"/>
</dbReference>
<dbReference type="Proteomes" id="UP000241890">
    <property type="component" value="Unassembled WGS sequence"/>
</dbReference>
<dbReference type="AlphaFoldDB" id="A0A2R5GMS5"/>
<dbReference type="GO" id="GO:0051999">
    <property type="term" value="P:mannosyl-inositol phosphorylceramide biosynthetic process"/>
    <property type="evidence" value="ECO:0007669"/>
    <property type="project" value="TreeGrafter"/>
</dbReference>
<dbReference type="SUPFAM" id="SSF53448">
    <property type="entry name" value="Nucleotide-diphospho-sugar transferases"/>
    <property type="match status" value="1"/>
</dbReference>
<dbReference type="OrthoDB" id="45532at2759"/>
<dbReference type="PANTHER" id="PTHR32385">
    <property type="entry name" value="MANNOSYL PHOSPHORYLINOSITOL CERAMIDE SYNTHASE"/>
    <property type="match status" value="1"/>
</dbReference>
<dbReference type="Gene3D" id="3.90.550.20">
    <property type="match status" value="1"/>
</dbReference>
<sequence length="383" mass="44265">MTVWYDASREELHDTPRDELPDCASESNCETLADKLATLSMSLEKELASASVQDLETFLRKQSTKNFLARLEGRSLPQIDPRRKPLVCTGGDTEIPFHMPALVTEELLPSTIPRQLFFSGRTRVINRPLCENFQRIQYLNPEYDIYFFDDDEVNRFVDKSEFAAIRPLLDTILTGAIRGDIWRYLVLLKFGGVYCDMDARWEGHLRDFIPRDVEIVSAGMPDGALSQWFMVFAPGHQIMAKAAEISLNRLVGILCKGPEAQWEYKEKKFISGPPVLQEAFLQGLPVLSSEQNHVEKDRMLYFLSQNVNGFLTHNYEKVKESTKRQSIHWRNQRQSVLRPDLNRAAFTSSVCTEWKRVIKSMFERYLQFERRPNVTSVVDLLRS</sequence>
<name>A0A2R5GMS5_9STRA</name>
<dbReference type="PANTHER" id="PTHR32385:SF15">
    <property type="entry name" value="INOSITOL PHOSPHOCERAMIDE MANNOSYLTRANSFERASE 1"/>
    <property type="match status" value="1"/>
</dbReference>
<dbReference type="InterPro" id="IPR007577">
    <property type="entry name" value="GlycoTrfase_DXD_sugar-bd_CS"/>
</dbReference>
<dbReference type="InterPro" id="IPR051706">
    <property type="entry name" value="Glycosyltransferase_domain"/>
</dbReference>
<dbReference type="Pfam" id="PF04488">
    <property type="entry name" value="Gly_transf_sug"/>
    <property type="match status" value="1"/>
</dbReference>
<keyword evidence="2" id="KW-0328">Glycosyltransferase</keyword>
<keyword evidence="3" id="KW-1185">Reference proteome</keyword>
<evidence type="ECO:0000256" key="1">
    <source>
        <dbReference type="ARBA" id="ARBA00022679"/>
    </source>
</evidence>
<dbReference type="GO" id="GO:0016020">
    <property type="term" value="C:membrane"/>
    <property type="evidence" value="ECO:0007669"/>
    <property type="project" value="GOC"/>
</dbReference>
<accession>A0A2R5GMS5</accession>
<proteinExistence type="predicted"/>